<evidence type="ECO:0000256" key="5">
    <source>
        <dbReference type="SAM" id="MobiDB-lite"/>
    </source>
</evidence>
<dbReference type="InterPro" id="IPR019787">
    <property type="entry name" value="Znf_PHD-finger"/>
</dbReference>
<comment type="caution">
    <text evidence="7">The sequence shown here is derived from an EMBL/GenBank/DDBJ whole genome shotgun (WGS) entry which is preliminary data.</text>
</comment>
<dbReference type="GO" id="GO:0005667">
    <property type="term" value="C:transcription regulator complex"/>
    <property type="evidence" value="ECO:0007669"/>
    <property type="project" value="TreeGrafter"/>
</dbReference>
<dbReference type="InterPro" id="IPR051066">
    <property type="entry name" value="Trans_reg/Corepressor"/>
</dbReference>
<dbReference type="PANTHER" id="PTHR16089:SF40">
    <property type="entry name" value="SUPPRESSOR OF ACTIVATED EGL-4 PROTEIN 1"/>
    <property type="match status" value="1"/>
</dbReference>
<feature type="compositionally biased region" description="Polar residues" evidence="5">
    <location>
        <begin position="331"/>
        <end position="346"/>
    </location>
</feature>
<dbReference type="AlphaFoldDB" id="A0AAV0SZU5"/>
<feature type="compositionally biased region" description="Basic and acidic residues" evidence="5">
    <location>
        <begin position="285"/>
        <end position="294"/>
    </location>
</feature>
<evidence type="ECO:0000256" key="2">
    <source>
        <dbReference type="ARBA" id="ARBA00022771"/>
    </source>
</evidence>
<dbReference type="PROSITE" id="PS50016">
    <property type="entry name" value="ZF_PHD_2"/>
    <property type="match status" value="1"/>
</dbReference>
<proteinExistence type="predicted"/>
<accession>A0AAV0SZU5</accession>
<dbReference type="Gene3D" id="3.30.40.10">
    <property type="entry name" value="Zinc/RING finger domain, C3HC4 (zinc finger)"/>
    <property type="match status" value="1"/>
</dbReference>
<dbReference type="InterPro" id="IPR001965">
    <property type="entry name" value="Znf_PHD"/>
</dbReference>
<gene>
    <name evidence="7" type="ORF">HBR001_LOCUS380</name>
</gene>
<keyword evidence="2 4" id="KW-0863">Zinc-finger</keyword>
<dbReference type="Pfam" id="PF00628">
    <property type="entry name" value="PHD"/>
    <property type="match status" value="1"/>
</dbReference>
<feature type="domain" description="PHD-type" evidence="6">
    <location>
        <begin position="189"/>
        <end position="238"/>
    </location>
</feature>
<dbReference type="SUPFAM" id="SSF57903">
    <property type="entry name" value="FYVE/PHD zinc finger"/>
    <property type="match status" value="1"/>
</dbReference>
<dbReference type="Gene3D" id="1.10.10.60">
    <property type="entry name" value="Homeodomain-like"/>
    <property type="match status" value="1"/>
</dbReference>
<keyword evidence="3" id="KW-0862">Zinc</keyword>
<dbReference type="Proteomes" id="UP001162031">
    <property type="component" value="Unassembled WGS sequence"/>
</dbReference>
<dbReference type="InterPro" id="IPR019786">
    <property type="entry name" value="Zinc_finger_PHD-type_CS"/>
</dbReference>
<evidence type="ECO:0000313" key="8">
    <source>
        <dbReference type="Proteomes" id="UP001162031"/>
    </source>
</evidence>
<dbReference type="PROSITE" id="PS01359">
    <property type="entry name" value="ZF_PHD_1"/>
    <property type="match status" value="1"/>
</dbReference>
<evidence type="ECO:0000256" key="3">
    <source>
        <dbReference type="ARBA" id="ARBA00022833"/>
    </source>
</evidence>
<evidence type="ECO:0000259" key="6">
    <source>
        <dbReference type="PROSITE" id="PS50016"/>
    </source>
</evidence>
<dbReference type="GO" id="GO:0000118">
    <property type="term" value="C:histone deacetylase complex"/>
    <property type="evidence" value="ECO:0007669"/>
    <property type="project" value="TreeGrafter"/>
</dbReference>
<protein>
    <recommendedName>
        <fullName evidence="6">PHD-type domain-containing protein</fullName>
    </recommendedName>
</protein>
<dbReference type="GO" id="GO:0008270">
    <property type="term" value="F:zinc ion binding"/>
    <property type="evidence" value="ECO:0007669"/>
    <property type="project" value="UniProtKB-KW"/>
</dbReference>
<evidence type="ECO:0000256" key="4">
    <source>
        <dbReference type="PROSITE-ProRule" id="PRU00146"/>
    </source>
</evidence>
<dbReference type="PANTHER" id="PTHR16089">
    <property type="entry name" value="REST COREPRESSOR COREST PROTEIN-RELATED"/>
    <property type="match status" value="1"/>
</dbReference>
<evidence type="ECO:0000256" key="1">
    <source>
        <dbReference type="ARBA" id="ARBA00022723"/>
    </source>
</evidence>
<dbReference type="GO" id="GO:0006357">
    <property type="term" value="P:regulation of transcription by RNA polymerase II"/>
    <property type="evidence" value="ECO:0007669"/>
    <property type="project" value="TreeGrafter"/>
</dbReference>
<feature type="compositionally biased region" description="Polar residues" evidence="5">
    <location>
        <begin position="308"/>
        <end position="317"/>
    </location>
</feature>
<evidence type="ECO:0000313" key="7">
    <source>
        <dbReference type="EMBL" id="CAI5709984.1"/>
    </source>
</evidence>
<keyword evidence="8" id="KW-1185">Reference proteome</keyword>
<dbReference type="InterPro" id="IPR011011">
    <property type="entry name" value="Znf_FYVE_PHD"/>
</dbReference>
<dbReference type="CDD" id="cd15539">
    <property type="entry name" value="PHD1_AIRE"/>
    <property type="match status" value="1"/>
</dbReference>
<feature type="compositionally biased region" description="Basic residues" evidence="5">
    <location>
        <begin position="415"/>
        <end position="425"/>
    </location>
</feature>
<feature type="region of interest" description="Disordered" evidence="5">
    <location>
        <begin position="402"/>
        <end position="436"/>
    </location>
</feature>
<dbReference type="InterPro" id="IPR013083">
    <property type="entry name" value="Znf_RING/FYVE/PHD"/>
</dbReference>
<dbReference type="SMART" id="SM00249">
    <property type="entry name" value="PHD"/>
    <property type="match status" value="1"/>
</dbReference>
<keyword evidence="1" id="KW-0479">Metal-binding</keyword>
<sequence>MADDHAARRAVIPPILPQEQRDALVYTPQCHQRWGGRQIEDRIKTEVVDQFLEEFASLHETEAALQCLFESNFDQSKAVQLLHAARRQRQLARRDRDEKIDAETFRAAIKMHGKKFHLVQQALDDDRVHTRDIVSNYYSWKRTPEFRKWRRRQRPMRKCRQNKKETKRLRLNGESDEDLEAETLRDYHDKKCGRCTTGGKLLCCDGCTRAYHFSCIEPPILTMPRDDDEWFCPYCQAVFGGTKPKMVPSDENEYCLVCLPFPHVPHTLVDVSTDGSSDEQEVDEAEGHSGHSSDADASSRSNNEETSDLSARTSNLLRTEELTAESADPRSATTTKSNASAENLPSSLHGADAIKSSDLGHMPTSAEETRGPEQPRAPAGQLRDALPRDAPIKVVGLFVEVPAEGARAQAEKPVPGRKRHRKTLAPRRIPPSRLDN</sequence>
<dbReference type="GO" id="GO:0003714">
    <property type="term" value="F:transcription corepressor activity"/>
    <property type="evidence" value="ECO:0007669"/>
    <property type="project" value="TreeGrafter"/>
</dbReference>
<name>A0AAV0SZU5_HYABA</name>
<organism evidence="7 8">
    <name type="scientific">Hyaloperonospora brassicae</name>
    <name type="common">Brassica downy mildew</name>
    <name type="synonym">Peronospora brassicae</name>
    <dbReference type="NCBI Taxonomy" id="162125"/>
    <lineage>
        <taxon>Eukaryota</taxon>
        <taxon>Sar</taxon>
        <taxon>Stramenopiles</taxon>
        <taxon>Oomycota</taxon>
        <taxon>Peronosporomycetes</taxon>
        <taxon>Peronosporales</taxon>
        <taxon>Peronosporaceae</taxon>
        <taxon>Hyaloperonospora</taxon>
    </lineage>
</organism>
<feature type="region of interest" description="Disordered" evidence="5">
    <location>
        <begin position="269"/>
        <end position="388"/>
    </location>
</feature>
<dbReference type="EMBL" id="CANTFL010000048">
    <property type="protein sequence ID" value="CAI5709984.1"/>
    <property type="molecule type" value="Genomic_DNA"/>
</dbReference>
<reference evidence="7" key="1">
    <citation type="submission" date="2022-12" db="EMBL/GenBank/DDBJ databases">
        <authorList>
            <person name="Webb A."/>
        </authorList>
    </citation>
    <scope>NUCLEOTIDE SEQUENCE</scope>
    <source>
        <strain evidence="7">Hp1</strain>
    </source>
</reference>